<comment type="caution">
    <text evidence="1">The sequence shown here is derived from an EMBL/GenBank/DDBJ whole genome shotgun (WGS) entry which is preliminary data.</text>
</comment>
<gene>
    <name evidence="1" type="ORF">QVD17_10065</name>
</gene>
<sequence length="78" mass="9176">MRMRLLAVKHMWEFLDTIQHDFISKMWREKEMAVHEELNSMVIYLTNIWIAAIGGKTHVELNHAVVVPIITFLKDGVE</sequence>
<dbReference type="Proteomes" id="UP001229421">
    <property type="component" value="Unassembled WGS sequence"/>
</dbReference>
<protein>
    <submittedName>
        <fullName evidence="1">Uncharacterized protein</fullName>
    </submittedName>
</protein>
<evidence type="ECO:0000313" key="1">
    <source>
        <dbReference type="EMBL" id="KAK1433159.1"/>
    </source>
</evidence>
<accession>A0AAD8P5L7</accession>
<name>A0AAD8P5L7_TARER</name>
<dbReference type="EMBL" id="JAUHHV010000002">
    <property type="protein sequence ID" value="KAK1433159.1"/>
    <property type="molecule type" value="Genomic_DNA"/>
</dbReference>
<proteinExistence type="predicted"/>
<keyword evidence="2" id="KW-1185">Reference proteome</keyword>
<organism evidence="1 2">
    <name type="scientific">Tagetes erecta</name>
    <name type="common">African marigold</name>
    <dbReference type="NCBI Taxonomy" id="13708"/>
    <lineage>
        <taxon>Eukaryota</taxon>
        <taxon>Viridiplantae</taxon>
        <taxon>Streptophyta</taxon>
        <taxon>Embryophyta</taxon>
        <taxon>Tracheophyta</taxon>
        <taxon>Spermatophyta</taxon>
        <taxon>Magnoliopsida</taxon>
        <taxon>eudicotyledons</taxon>
        <taxon>Gunneridae</taxon>
        <taxon>Pentapetalae</taxon>
        <taxon>asterids</taxon>
        <taxon>campanulids</taxon>
        <taxon>Asterales</taxon>
        <taxon>Asteraceae</taxon>
        <taxon>Asteroideae</taxon>
        <taxon>Heliantheae alliance</taxon>
        <taxon>Tageteae</taxon>
        <taxon>Tagetes</taxon>
    </lineage>
</organism>
<dbReference type="AlphaFoldDB" id="A0AAD8P5L7"/>
<evidence type="ECO:0000313" key="2">
    <source>
        <dbReference type="Proteomes" id="UP001229421"/>
    </source>
</evidence>
<reference evidence="1" key="1">
    <citation type="journal article" date="2023" name="bioRxiv">
        <title>Improved chromosome-level genome assembly for marigold (Tagetes erecta).</title>
        <authorList>
            <person name="Jiang F."/>
            <person name="Yuan L."/>
            <person name="Wang S."/>
            <person name="Wang H."/>
            <person name="Xu D."/>
            <person name="Wang A."/>
            <person name="Fan W."/>
        </authorList>
    </citation>
    <scope>NUCLEOTIDE SEQUENCE</scope>
    <source>
        <strain evidence="1">WSJ</strain>
        <tissue evidence="1">Leaf</tissue>
    </source>
</reference>